<reference evidence="1 2" key="1">
    <citation type="journal article" date="2020" name="Cell">
        <title>Large-Scale Comparative Analyses of Tick Genomes Elucidate Their Genetic Diversity and Vector Capacities.</title>
        <authorList>
            <consortium name="Tick Genome and Microbiome Consortium (TIGMIC)"/>
            <person name="Jia N."/>
            <person name="Wang J."/>
            <person name="Shi W."/>
            <person name="Du L."/>
            <person name="Sun Y."/>
            <person name="Zhan W."/>
            <person name="Jiang J.F."/>
            <person name="Wang Q."/>
            <person name="Zhang B."/>
            <person name="Ji P."/>
            <person name="Bell-Sakyi L."/>
            <person name="Cui X.M."/>
            <person name="Yuan T.T."/>
            <person name="Jiang B.G."/>
            <person name="Yang W.F."/>
            <person name="Lam T.T."/>
            <person name="Chang Q.C."/>
            <person name="Ding S.J."/>
            <person name="Wang X.J."/>
            <person name="Zhu J.G."/>
            <person name="Ruan X.D."/>
            <person name="Zhao L."/>
            <person name="Wei J.T."/>
            <person name="Ye R.Z."/>
            <person name="Que T.C."/>
            <person name="Du C.H."/>
            <person name="Zhou Y.H."/>
            <person name="Cheng J.X."/>
            <person name="Dai P.F."/>
            <person name="Guo W.B."/>
            <person name="Han X.H."/>
            <person name="Huang E.J."/>
            <person name="Li L.F."/>
            <person name="Wei W."/>
            <person name="Gao Y.C."/>
            <person name="Liu J.Z."/>
            <person name="Shao H.Z."/>
            <person name="Wang X."/>
            <person name="Wang C.C."/>
            <person name="Yang T.C."/>
            <person name="Huo Q.B."/>
            <person name="Li W."/>
            <person name="Chen H.Y."/>
            <person name="Chen S.E."/>
            <person name="Zhou L.G."/>
            <person name="Ni X.B."/>
            <person name="Tian J.H."/>
            <person name="Sheng Y."/>
            <person name="Liu T."/>
            <person name="Pan Y.S."/>
            <person name="Xia L.Y."/>
            <person name="Li J."/>
            <person name="Zhao F."/>
            <person name="Cao W.C."/>
        </authorList>
    </citation>
    <scope>NUCLEOTIDE SEQUENCE [LARGE SCALE GENOMIC DNA]</scope>
    <source>
        <strain evidence="1">Iper-2018</strain>
    </source>
</reference>
<organism evidence="1 2">
    <name type="scientific">Ixodes persulcatus</name>
    <name type="common">Taiga tick</name>
    <dbReference type="NCBI Taxonomy" id="34615"/>
    <lineage>
        <taxon>Eukaryota</taxon>
        <taxon>Metazoa</taxon>
        <taxon>Ecdysozoa</taxon>
        <taxon>Arthropoda</taxon>
        <taxon>Chelicerata</taxon>
        <taxon>Arachnida</taxon>
        <taxon>Acari</taxon>
        <taxon>Parasitiformes</taxon>
        <taxon>Ixodida</taxon>
        <taxon>Ixodoidea</taxon>
        <taxon>Ixodidae</taxon>
        <taxon>Ixodinae</taxon>
        <taxon>Ixodes</taxon>
    </lineage>
</organism>
<sequence length="121" mass="13548">MCHFKTGSEICNYSYYNTAIHLEPGGLVGASSALKLKVCHLKKGSGICNNSYYNSILAMLFNRMRLIVCLEESFLIYSIHGMTVMHTIRERLANPRGVCSLFCSNERCYLAYPAPPAECPE</sequence>
<evidence type="ECO:0000313" key="1">
    <source>
        <dbReference type="EMBL" id="KAG0429517.1"/>
    </source>
</evidence>
<keyword evidence="2" id="KW-1185">Reference proteome</keyword>
<evidence type="ECO:0000313" key="2">
    <source>
        <dbReference type="Proteomes" id="UP000805193"/>
    </source>
</evidence>
<accession>A0AC60Q774</accession>
<dbReference type="EMBL" id="JABSTQ010009404">
    <property type="protein sequence ID" value="KAG0429517.1"/>
    <property type="molecule type" value="Genomic_DNA"/>
</dbReference>
<proteinExistence type="predicted"/>
<name>A0AC60Q774_IXOPE</name>
<dbReference type="Proteomes" id="UP000805193">
    <property type="component" value="Unassembled WGS sequence"/>
</dbReference>
<protein>
    <submittedName>
        <fullName evidence="1">Uncharacterized protein</fullName>
    </submittedName>
</protein>
<gene>
    <name evidence="1" type="ORF">HPB47_023565</name>
</gene>
<comment type="caution">
    <text evidence="1">The sequence shown here is derived from an EMBL/GenBank/DDBJ whole genome shotgun (WGS) entry which is preliminary data.</text>
</comment>